<dbReference type="RefSeq" id="WP_345723274.1">
    <property type="nucleotide sequence ID" value="NZ_BAABRU010000012.1"/>
</dbReference>
<dbReference type="EMBL" id="BAABRU010000012">
    <property type="protein sequence ID" value="GAA5529677.1"/>
    <property type="molecule type" value="Genomic_DNA"/>
</dbReference>
<keyword evidence="1" id="KW-0812">Transmembrane</keyword>
<keyword evidence="1" id="KW-1133">Transmembrane helix</keyword>
<accession>A0ABP9X2N4</accession>
<gene>
    <name evidence="2" type="ORF">Hgul01_03491</name>
</gene>
<dbReference type="Proteomes" id="UP001428290">
    <property type="component" value="Unassembled WGS sequence"/>
</dbReference>
<feature type="transmembrane region" description="Helical" evidence="1">
    <location>
        <begin position="104"/>
        <end position="126"/>
    </location>
</feature>
<dbReference type="Pfam" id="PF14559">
    <property type="entry name" value="TPR_19"/>
    <property type="match status" value="1"/>
</dbReference>
<dbReference type="SUPFAM" id="SSF48452">
    <property type="entry name" value="TPR-like"/>
    <property type="match status" value="1"/>
</dbReference>
<organism evidence="2 3">
    <name type="scientific">Herpetosiphon gulosus</name>
    <dbReference type="NCBI Taxonomy" id="1973496"/>
    <lineage>
        <taxon>Bacteria</taxon>
        <taxon>Bacillati</taxon>
        <taxon>Chloroflexota</taxon>
        <taxon>Chloroflexia</taxon>
        <taxon>Herpetosiphonales</taxon>
        <taxon>Herpetosiphonaceae</taxon>
        <taxon>Herpetosiphon</taxon>
    </lineage>
</organism>
<evidence type="ECO:0000313" key="3">
    <source>
        <dbReference type="Proteomes" id="UP001428290"/>
    </source>
</evidence>
<keyword evidence="3" id="KW-1185">Reference proteome</keyword>
<protein>
    <recommendedName>
        <fullName evidence="4">Tetratricopeptide repeat protein</fullName>
    </recommendedName>
</protein>
<evidence type="ECO:0008006" key="4">
    <source>
        <dbReference type="Google" id="ProtNLM"/>
    </source>
</evidence>
<comment type="caution">
    <text evidence="2">The sequence shown here is derived from an EMBL/GenBank/DDBJ whole genome shotgun (WGS) entry which is preliminary data.</text>
</comment>
<evidence type="ECO:0000256" key="1">
    <source>
        <dbReference type="SAM" id="Phobius"/>
    </source>
</evidence>
<evidence type="ECO:0000313" key="2">
    <source>
        <dbReference type="EMBL" id="GAA5529677.1"/>
    </source>
</evidence>
<proteinExistence type="predicted"/>
<dbReference type="InterPro" id="IPR011990">
    <property type="entry name" value="TPR-like_helical_dom_sf"/>
</dbReference>
<sequence>MTLETAQNARLRGDYASAMQILNQLLAADQANLAALVERGRVYAELNDREQAQAHFDHVSFADPEGELGDAARTELLRLLAPPKILFAPRRTQPSEPKTPPNPWALRLVLVLVLISLICSIAGIGLTRKNVQQRFIQVTPTVGKSMKYQT</sequence>
<keyword evidence="1" id="KW-0472">Membrane</keyword>
<reference evidence="2 3" key="1">
    <citation type="submission" date="2024-02" db="EMBL/GenBank/DDBJ databases">
        <title>Herpetosiphon gulosus NBRC 112829.</title>
        <authorList>
            <person name="Ichikawa N."/>
            <person name="Katano-Makiyama Y."/>
            <person name="Hidaka K."/>
        </authorList>
    </citation>
    <scope>NUCLEOTIDE SEQUENCE [LARGE SCALE GENOMIC DNA]</scope>
    <source>
        <strain evidence="2 3">NBRC 112829</strain>
    </source>
</reference>
<dbReference type="Gene3D" id="1.25.40.10">
    <property type="entry name" value="Tetratricopeptide repeat domain"/>
    <property type="match status" value="1"/>
</dbReference>
<name>A0ABP9X2N4_9CHLR</name>